<comment type="caution">
    <text evidence="1">The sequence shown here is derived from an EMBL/GenBank/DDBJ whole genome shotgun (WGS) entry which is preliminary data.</text>
</comment>
<dbReference type="AlphaFoldDB" id="A0A4Y3KDH6"/>
<reference evidence="1 2" key="1">
    <citation type="submission" date="2019-06" db="EMBL/GenBank/DDBJ databases">
        <title>Whole genome shotgun sequence of Cellulomonas uda NBRC 3747.</title>
        <authorList>
            <person name="Hosoyama A."/>
            <person name="Uohara A."/>
            <person name="Ohji S."/>
            <person name="Ichikawa N."/>
        </authorList>
    </citation>
    <scope>NUCLEOTIDE SEQUENCE [LARGE SCALE GENOMIC DNA]</scope>
    <source>
        <strain evidence="1 2">NBRC 3747</strain>
    </source>
</reference>
<proteinExistence type="predicted"/>
<keyword evidence="2" id="KW-1185">Reference proteome</keyword>
<dbReference type="Proteomes" id="UP000315842">
    <property type="component" value="Unassembled WGS sequence"/>
</dbReference>
<accession>A0A4Y3KDH6</accession>
<dbReference type="EMBL" id="BJLP01000066">
    <property type="protein sequence ID" value="GEA82519.1"/>
    <property type="molecule type" value="Genomic_DNA"/>
</dbReference>
<name>A0A4Y3KDH6_CELUD</name>
<organism evidence="1 2">
    <name type="scientific">Cellulomonas uda</name>
    <dbReference type="NCBI Taxonomy" id="1714"/>
    <lineage>
        <taxon>Bacteria</taxon>
        <taxon>Bacillati</taxon>
        <taxon>Actinomycetota</taxon>
        <taxon>Actinomycetes</taxon>
        <taxon>Micrococcales</taxon>
        <taxon>Cellulomonadaceae</taxon>
        <taxon>Cellulomonas</taxon>
    </lineage>
</organism>
<sequence length="90" mass="9703">MILYGPCPKLQETEEPILEVAPMPRRNTCTETETLTAVAGAARLRQTADLERMRTISAARAAGHSLRAIAAAAGLSEPRIHQMLAAEPTH</sequence>
<gene>
    <name evidence="1" type="ORF">CUD01_29630</name>
</gene>
<evidence type="ECO:0000313" key="2">
    <source>
        <dbReference type="Proteomes" id="UP000315842"/>
    </source>
</evidence>
<evidence type="ECO:0000313" key="1">
    <source>
        <dbReference type="EMBL" id="GEA82519.1"/>
    </source>
</evidence>
<protein>
    <submittedName>
        <fullName evidence="1">Uncharacterized protein</fullName>
    </submittedName>
</protein>